<comment type="caution">
    <text evidence="1">The sequence shown here is derived from an EMBL/GenBank/DDBJ whole genome shotgun (WGS) entry which is preliminary data.</text>
</comment>
<sequence>MNVILQVTCIHHRDNGKLREIPSEGGEFRRFLKDTFFVDYVDQKTNAAPRANLASYDDILTKAAFERMLDIAKLRLATVPQSRVAQTHSLNL</sequence>
<evidence type="ECO:0000313" key="1">
    <source>
        <dbReference type="EMBL" id="KPQ34913.1"/>
    </source>
</evidence>
<gene>
    <name evidence="1" type="ORF">HLUCCA11_13305</name>
</gene>
<name>A0A0P7YXG2_9CYAN</name>
<evidence type="ECO:0000313" key="2">
    <source>
        <dbReference type="Proteomes" id="UP000050465"/>
    </source>
</evidence>
<dbReference type="Proteomes" id="UP000050465">
    <property type="component" value="Unassembled WGS sequence"/>
</dbReference>
<organism evidence="1 2">
    <name type="scientific">Phormidesmis priestleyi Ana</name>
    <dbReference type="NCBI Taxonomy" id="1666911"/>
    <lineage>
        <taxon>Bacteria</taxon>
        <taxon>Bacillati</taxon>
        <taxon>Cyanobacteriota</taxon>
        <taxon>Cyanophyceae</taxon>
        <taxon>Leptolyngbyales</taxon>
        <taxon>Leptolyngbyaceae</taxon>
        <taxon>Phormidesmis</taxon>
    </lineage>
</organism>
<proteinExistence type="predicted"/>
<accession>A0A0P7YXG2</accession>
<dbReference type="EMBL" id="LJZR01000016">
    <property type="protein sequence ID" value="KPQ34913.1"/>
    <property type="molecule type" value="Genomic_DNA"/>
</dbReference>
<reference evidence="1 2" key="1">
    <citation type="submission" date="2015-09" db="EMBL/GenBank/DDBJ databases">
        <title>Identification and resolution of microdiversity through metagenomic sequencing of parallel consortia.</title>
        <authorList>
            <person name="Nelson W.C."/>
            <person name="Romine M.F."/>
            <person name="Lindemann S.R."/>
        </authorList>
    </citation>
    <scope>NUCLEOTIDE SEQUENCE [LARGE SCALE GENOMIC DNA]</scope>
    <source>
        <strain evidence="1">Ana</strain>
    </source>
</reference>
<dbReference type="STRING" id="1666911.HLUCCA11_13305"/>
<dbReference type="AlphaFoldDB" id="A0A0P7YXG2"/>
<protein>
    <submittedName>
        <fullName evidence="1">Uncharacterized protein</fullName>
    </submittedName>
</protein>